<protein>
    <recommendedName>
        <fullName evidence="4">Multidrug efflux pump subunit AcrA (Membrane-fusion protein)</fullName>
    </recommendedName>
</protein>
<dbReference type="RefSeq" id="WP_245973040.1">
    <property type="nucleotide sequence ID" value="NZ_JACHWI010000008.1"/>
</dbReference>
<dbReference type="Proteomes" id="UP000249341">
    <property type="component" value="Unassembled WGS sequence"/>
</dbReference>
<evidence type="ECO:0008006" key="4">
    <source>
        <dbReference type="Google" id="ProtNLM"/>
    </source>
</evidence>
<sequence length="333" mass="33905">MKISVLARAGAVTAAAVLLLTGCTSEDETAPTPGLEERGTVLTTVKAERQDLTNKISLAGKVAINPVFGVVAPLAGEVRYVSRQPSTLPASKPVWVATIWNSGQPREVTIPKGSVMAGRLMDDRSEVSKGMPIISARHGGYGIVADIDSAQAYRISGAVSSVTGQIKNGPGPFKCKPKGTIAALPAGVIPAAPLPTTAAPNASGGPVPNPVETEAPSTESRGGGSEPTGLQLVCTPPDTVQLINGAEVTLDVVTGKAKDVLVLPVEAVAGSQGKGKVDIVDENRNRKTVDVTLGMTDGKVIEIKKGLTGDETIAIPGPNLPTAEAQPQPGQGG</sequence>
<reference evidence="2 3" key="1">
    <citation type="submission" date="2018-06" db="EMBL/GenBank/DDBJ databases">
        <title>Genomic Encyclopedia of Type Strains, Phase III (KMG-III): the genomes of soil and plant-associated and newly described type strains.</title>
        <authorList>
            <person name="Whitman W."/>
        </authorList>
    </citation>
    <scope>NUCLEOTIDE SEQUENCE [LARGE SCALE GENOMIC DNA]</scope>
    <source>
        <strain evidence="2 3">CGMCC 4.7090</strain>
    </source>
</reference>
<evidence type="ECO:0000313" key="3">
    <source>
        <dbReference type="Proteomes" id="UP000249341"/>
    </source>
</evidence>
<feature type="region of interest" description="Disordered" evidence="1">
    <location>
        <begin position="310"/>
        <end position="333"/>
    </location>
</feature>
<feature type="region of interest" description="Disordered" evidence="1">
    <location>
        <begin position="195"/>
        <end position="227"/>
    </location>
</feature>
<name>A0A327Z9N4_9ACTN</name>
<keyword evidence="3" id="KW-1185">Reference proteome</keyword>
<organism evidence="2 3">
    <name type="scientific">Actinoplanes lutulentus</name>
    <dbReference type="NCBI Taxonomy" id="1287878"/>
    <lineage>
        <taxon>Bacteria</taxon>
        <taxon>Bacillati</taxon>
        <taxon>Actinomycetota</taxon>
        <taxon>Actinomycetes</taxon>
        <taxon>Micromonosporales</taxon>
        <taxon>Micromonosporaceae</taxon>
        <taxon>Actinoplanes</taxon>
    </lineage>
</organism>
<gene>
    <name evidence="2" type="ORF">B0I29_121173</name>
</gene>
<dbReference type="AlphaFoldDB" id="A0A327Z9N4"/>
<evidence type="ECO:0000256" key="1">
    <source>
        <dbReference type="SAM" id="MobiDB-lite"/>
    </source>
</evidence>
<accession>A0A327Z9N4</accession>
<evidence type="ECO:0000313" key="2">
    <source>
        <dbReference type="EMBL" id="RAK28077.1"/>
    </source>
</evidence>
<proteinExistence type="predicted"/>
<dbReference type="Gene3D" id="2.40.420.20">
    <property type="match status" value="1"/>
</dbReference>
<comment type="caution">
    <text evidence="2">The sequence shown here is derived from an EMBL/GenBank/DDBJ whole genome shotgun (WGS) entry which is preliminary data.</text>
</comment>
<dbReference type="PROSITE" id="PS51257">
    <property type="entry name" value="PROKAR_LIPOPROTEIN"/>
    <property type="match status" value="1"/>
</dbReference>
<dbReference type="EMBL" id="QLMJ01000021">
    <property type="protein sequence ID" value="RAK28077.1"/>
    <property type="molecule type" value="Genomic_DNA"/>
</dbReference>